<name>A0A2T6AGE5_9FLAO</name>
<dbReference type="Pfam" id="PF03572">
    <property type="entry name" value="Peptidase_S41"/>
    <property type="match status" value="1"/>
</dbReference>
<dbReference type="PROSITE" id="PS51257">
    <property type="entry name" value="PROKAR_LIPOPROTEIN"/>
    <property type="match status" value="1"/>
</dbReference>
<feature type="signal peptide" evidence="1">
    <location>
        <begin position="1"/>
        <end position="20"/>
    </location>
</feature>
<evidence type="ECO:0000313" key="4">
    <source>
        <dbReference type="Proteomes" id="UP000244174"/>
    </source>
</evidence>
<keyword evidence="3" id="KW-0378">Hydrolase</keyword>
<gene>
    <name evidence="3" type="ORF">C8P64_1397</name>
</gene>
<feature type="chain" id="PRO_5015624832" evidence="1">
    <location>
        <begin position="21"/>
        <end position="485"/>
    </location>
</feature>
<dbReference type="Proteomes" id="UP000244174">
    <property type="component" value="Unassembled WGS sequence"/>
</dbReference>
<dbReference type="PANTHER" id="PTHR32060">
    <property type="entry name" value="TAIL-SPECIFIC PROTEASE"/>
    <property type="match status" value="1"/>
</dbReference>
<dbReference type="Gene3D" id="3.30.750.170">
    <property type="match status" value="1"/>
</dbReference>
<dbReference type="OrthoDB" id="7168509at2"/>
<feature type="domain" description="PDZ" evidence="2">
    <location>
        <begin position="122"/>
        <end position="192"/>
    </location>
</feature>
<reference evidence="3 4" key="1">
    <citation type="submission" date="2018-04" db="EMBL/GenBank/DDBJ databases">
        <title>Genomic Encyclopedia of Archaeal and Bacterial Type Strains, Phase II (KMG-II): from individual species to whole genera.</title>
        <authorList>
            <person name="Goeker M."/>
        </authorList>
    </citation>
    <scope>NUCLEOTIDE SEQUENCE [LARGE SCALE GENOMIC DNA]</scope>
    <source>
        <strain evidence="3 4">DSM 23082</strain>
    </source>
</reference>
<dbReference type="GO" id="GO:0007165">
    <property type="term" value="P:signal transduction"/>
    <property type="evidence" value="ECO:0007669"/>
    <property type="project" value="TreeGrafter"/>
</dbReference>
<dbReference type="InterPro" id="IPR001478">
    <property type="entry name" value="PDZ"/>
</dbReference>
<dbReference type="InterPro" id="IPR036034">
    <property type="entry name" value="PDZ_sf"/>
</dbReference>
<dbReference type="InterPro" id="IPR041613">
    <property type="entry name" value="Pept_S41_N"/>
</dbReference>
<keyword evidence="4" id="KW-1185">Reference proteome</keyword>
<dbReference type="CDD" id="cd07561">
    <property type="entry name" value="Peptidase_S41_CPP_like"/>
    <property type="match status" value="1"/>
</dbReference>
<dbReference type="GO" id="GO:0004175">
    <property type="term" value="F:endopeptidase activity"/>
    <property type="evidence" value="ECO:0007669"/>
    <property type="project" value="TreeGrafter"/>
</dbReference>
<dbReference type="InterPro" id="IPR029045">
    <property type="entry name" value="ClpP/crotonase-like_dom_sf"/>
</dbReference>
<dbReference type="AlphaFoldDB" id="A0A2T6AGE5"/>
<dbReference type="RefSeq" id="WP_108171352.1">
    <property type="nucleotide sequence ID" value="NZ_QBKQ01000002.1"/>
</dbReference>
<dbReference type="SUPFAM" id="SSF50156">
    <property type="entry name" value="PDZ domain-like"/>
    <property type="match status" value="1"/>
</dbReference>
<evidence type="ECO:0000259" key="2">
    <source>
        <dbReference type="PROSITE" id="PS50106"/>
    </source>
</evidence>
<dbReference type="GO" id="GO:0008236">
    <property type="term" value="F:serine-type peptidase activity"/>
    <property type="evidence" value="ECO:0007669"/>
    <property type="project" value="InterPro"/>
</dbReference>
<dbReference type="PANTHER" id="PTHR32060:SF30">
    <property type="entry name" value="CARBOXY-TERMINAL PROCESSING PROTEASE CTPA"/>
    <property type="match status" value="1"/>
</dbReference>
<dbReference type="InterPro" id="IPR005151">
    <property type="entry name" value="Tail-specific_protease"/>
</dbReference>
<dbReference type="Gene3D" id="2.30.42.10">
    <property type="match status" value="1"/>
</dbReference>
<protein>
    <submittedName>
        <fullName evidence="3">C-terminal processing protease CtpA/Prc</fullName>
    </submittedName>
</protein>
<dbReference type="EMBL" id="QBKQ01000002">
    <property type="protein sequence ID" value="PTX42875.1"/>
    <property type="molecule type" value="Genomic_DNA"/>
</dbReference>
<evidence type="ECO:0000313" key="3">
    <source>
        <dbReference type="EMBL" id="PTX42875.1"/>
    </source>
</evidence>
<dbReference type="SUPFAM" id="SSF52096">
    <property type="entry name" value="ClpP/crotonase"/>
    <property type="match status" value="1"/>
</dbReference>
<dbReference type="GO" id="GO:0030288">
    <property type="term" value="C:outer membrane-bounded periplasmic space"/>
    <property type="evidence" value="ECO:0007669"/>
    <property type="project" value="TreeGrafter"/>
</dbReference>
<dbReference type="Gene3D" id="3.90.226.10">
    <property type="entry name" value="2-enoyl-CoA Hydratase, Chain A, domain 1"/>
    <property type="match status" value="1"/>
</dbReference>
<keyword evidence="1" id="KW-0732">Signal</keyword>
<proteinExistence type="predicted"/>
<dbReference type="GO" id="GO:0006508">
    <property type="term" value="P:proteolysis"/>
    <property type="evidence" value="ECO:0007669"/>
    <property type="project" value="UniProtKB-KW"/>
</dbReference>
<keyword evidence="3" id="KW-0645">Protease</keyword>
<accession>A0A2T6AGE5</accession>
<evidence type="ECO:0000256" key="1">
    <source>
        <dbReference type="SAM" id="SignalP"/>
    </source>
</evidence>
<dbReference type="SMART" id="SM00245">
    <property type="entry name" value="TSPc"/>
    <property type="match status" value="1"/>
</dbReference>
<comment type="caution">
    <text evidence="3">The sequence shown here is derived from an EMBL/GenBank/DDBJ whole genome shotgun (WGS) entry which is preliminary data.</text>
</comment>
<dbReference type="PROSITE" id="PS50106">
    <property type="entry name" value="PDZ"/>
    <property type="match status" value="1"/>
</dbReference>
<sequence>MKLRLLASLCLATLTFISCTKDEDIIENENSGTETSSENSEIEVESFVYRGLNEFYLYKSRVPELADNYFQSSNAKTEFLASASSPESLFDDLTATIDRFSFISDDYNDLEDRFDGVSGATGIKFGIGRISGTNNIFGIIRYVLPGTSAEKAGLKRGNVFTEINGEKLTSANFSNLIEQSSYTINVGTVENGQIILTDEEVELTDDNYTENPVYISKVIETGGRKVAYLMYNSFIADFDDELNNAFADFKAAGVTDLILDLRYNGGGSVESAKDLSSMITGQFKDEVFIKEQWNEKYQNFYERQNPEALINRFDDRLRTGEQINSLNLSEVYVLTSSSSASASELIINGLDPYINVVQVGDKTVGKFQASVTLYDSEDFSKDNLNENHNYALQPLVFKSLNSVGKTDYINGLAPDIEYVENLNDYGVLGNEDEPLLNKALNAILGRSQVSKAQVERLDFQVLGESGMNEPGYRKMYIDRIPLIKN</sequence>
<dbReference type="Pfam" id="PF18294">
    <property type="entry name" value="Pept_S41_N"/>
    <property type="match status" value="1"/>
</dbReference>
<organism evidence="3 4">
    <name type="scientific">Christiangramia gaetbulicola</name>
    <dbReference type="NCBI Taxonomy" id="703340"/>
    <lineage>
        <taxon>Bacteria</taxon>
        <taxon>Pseudomonadati</taxon>
        <taxon>Bacteroidota</taxon>
        <taxon>Flavobacteriia</taxon>
        <taxon>Flavobacteriales</taxon>
        <taxon>Flavobacteriaceae</taxon>
        <taxon>Christiangramia</taxon>
    </lineage>
</organism>